<evidence type="ECO:0000256" key="2">
    <source>
        <dbReference type="ARBA" id="ARBA00022801"/>
    </source>
</evidence>
<organism evidence="7 8">
    <name type="scientific">Kingdonia uniflora</name>
    <dbReference type="NCBI Taxonomy" id="39325"/>
    <lineage>
        <taxon>Eukaryota</taxon>
        <taxon>Viridiplantae</taxon>
        <taxon>Streptophyta</taxon>
        <taxon>Embryophyta</taxon>
        <taxon>Tracheophyta</taxon>
        <taxon>Spermatophyta</taxon>
        <taxon>Magnoliopsida</taxon>
        <taxon>Ranunculales</taxon>
        <taxon>Circaeasteraceae</taxon>
        <taxon>Kingdonia</taxon>
    </lineage>
</organism>
<keyword evidence="1" id="KW-0547">Nucleotide-binding</keyword>
<dbReference type="PANTHER" id="PTHR12131:SF7">
    <property type="entry name" value="EXOSOME RNA HELICASE MTR4"/>
    <property type="match status" value="1"/>
</dbReference>
<evidence type="ECO:0000313" key="8">
    <source>
        <dbReference type="Proteomes" id="UP000541444"/>
    </source>
</evidence>
<dbReference type="OrthoDB" id="64767at2759"/>
<evidence type="ECO:0000256" key="5">
    <source>
        <dbReference type="SAM" id="MobiDB-lite"/>
    </source>
</evidence>
<reference evidence="7 8" key="1">
    <citation type="journal article" date="2020" name="IScience">
        <title>Genome Sequencing of the Endangered Kingdonia uniflora (Circaeasteraceae, Ranunculales) Reveals Potential Mechanisms of Evolutionary Specialization.</title>
        <authorList>
            <person name="Sun Y."/>
            <person name="Deng T."/>
            <person name="Zhang A."/>
            <person name="Moore M.J."/>
            <person name="Landis J.B."/>
            <person name="Lin N."/>
            <person name="Zhang H."/>
            <person name="Zhang X."/>
            <person name="Huang J."/>
            <person name="Zhang X."/>
            <person name="Sun H."/>
            <person name="Wang H."/>
        </authorList>
    </citation>
    <scope>NUCLEOTIDE SEQUENCE [LARGE SCALE GENOMIC DNA]</scope>
    <source>
        <strain evidence="7">TB1705</strain>
        <tissue evidence="7">Leaf</tissue>
    </source>
</reference>
<dbReference type="Pfam" id="PF08148">
    <property type="entry name" value="DSHCT"/>
    <property type="match status" value="2"/>
</dbReference>
<name>A0A7J7MH87_9MAGN</name>
<keyword evidence="8" id="KW-1185">Reference proteome</keyword>
<feature type="compositionally biased region" description="Polar residues" evidence="5">
    <location>
        <begin position="257"/>
        <end position="273"/>
    </location>
</feature>
<keyword evidence="3" id="KW-0347">Helicase</keyword>
<dbReference type="InterPro" id="IPR012961">
    <property type="entry name" value="Ski2/MTR4_C"/>
</dbReference>
<dbReference type="SMART" id="SM01142">
    <property type="entry name" value="DSHCT"/>
    <property type="match status" value="1"/>
</dbReference>
<evidence type="ECO:0000256" key="1">
    <source>
        <dbReference type="ARBA" id="ARBA00022741"/>
    </source>
</evidence>
<dbReference type="Proteomes" id="UP000541444">
    <property type="component" value="Unassembled WGS sequence"/>
</dbReference>
<dbReference type="PANTHER" id="PTHR12131">
    <property type="entry name" value="ATP-DEPENDENT RNA AND DNA HELICASE"/>
    <property type="match status" value="1"/>
</dbReference>
<accession>A0A7J7MH87</accession>
<protein>
    <recommendedName>
        <fullName evidence="6">ATP-dependent RNA helicase Ski2/MTR4 C-terminal domain-containing protein</fullName>
    </recommendedName>
</protein>
<sequence>MQLQKFRDKLINRSRVLKKLGHIDADCVVQLKGRVACLIDTGDELLIMELMFNGTFNDLDHHQVAALSSCFIPREKSNEQIHLKTELGKPLQHLQESARRITEGASFAEVIEMTDIFEGSIIRLSRRLDEFLNQVNVIHKLQDVSTWVSPPGEGLYLWLGMALPINIIPDSLYELGVMWPLGVGGCFCLCPFVDLVLPRWTTRRSNNLRIDHMAFKTKVGRIGRQDFIADAIKGSRDNYRAKPRVHCGPRREPQSPIRPSTKSSTWKANTPSSTLPSIVKRLSWTEQQECCTKGVCFNCDETCKLVHLCQKPLVLLLEGEIDEENDAALSLTELDDSGSPHP</sequence>
<comment type="caution">
    <text evidence="7">The sequence shown here is derived from an EMBL/GenBank/DDBJ whole genome shotgun (WGS) entry which is preliminary data.</text>
</comment>
<dbReference type="GO" id="GO:0016787">
    <property type="term" value="F:hydrolase activity"/>
    <property type="evidence" value="ECO:0007669"/>
    <property type="project" value="UniProtKB-KW"/>
</dbReference>
<dbReference type="GO" id="GO:0005524">
    <property type="term" value="F:ATP binding"/>
    <property type="evidence" value="ECO:0007669"/>
    <property type="project" value="UniProtKB-KW"/>
</dbReference>
<gene>
    <name evidence="7" type="ORF">GIB67_016402</name>
</gene>
<keyword evidence="4" id="KW-0067">ATP-binding</keyword>
<evidence type="ECO:0000313" key="7">
    <source>
        <dbReference type="EMBL" id="KAF6154150.1"/>
    </source>
</evidence>
<evidence type="ECO:0000256" key="4">
    <source>
        <dbReference type="ARBA" id="ARBA00022840"/>
    </source>
</evidence>
<dbReference type="GO" id="GO:0004386">
    <property type="term" value="F:helicase activity"/>
    <property type="evidence" value="ECO:0007669"/>
    <property type="project" value="UniProtKB-KW"/>
</dbReference>
<proteinExistence type="predicted"/>
<dbReference type="Gene3D" id="1.10.3380.30">
    <property type="match status" value="2"/>
</dbReference>
<evidence type="ECO:0000259" key="6">
    <source>
        <dbReference type="SMART" id="SM01142"/>
    </source>
</evidence>
<dbReference type="InterPro" id="IPR050699">
    <property type="entry name" value="RNA-DNA_Helicase"/>
</dbReference>
<feature type="region of interest" description="Disordered" evidence="5">
    <location>
        <begin position="243"/>
        <end position="273"/>
    </location>
</feature>
<dbReference type="GO" id="GO:0000460">
    <property type="term" value="P:maturation of 5.8S rRNA"/>
    <property type="evidence" value="ECO:0007669"/>
    <property type="project" value="TreeGrafter"/>
</dbReference>
<keyword evidence="2" id="KW-0378">Hydrolase</keyword>
<evidence type="ECO:0000256" key="3">
    <source>
        <dbReference type="ARBA" id="ARBA00022806"/>
    </source>
</evidence>
<dbReference type="GO" id="GO:0005634">
    <property type="term" value="C:nucleus"/>
    <property type="evidence" value="ECO:0007669"/>
    <property type="project" value="TreeGrafter"/>
</dbReference>
<dbReference type="EMBL" id="JACGCM010001511">
    <property type="protein sequence ID" value="KAF6154150.1"/>
    <property type="molecule type" value="Genomic_DNA"/>
</dbReference>
<dbReference type="AlphaFoldDB" id="A0A7J7MH87"/>
<feature type="domain" description="ATP-dependent RNA helicase Ski2/MTR4 C-terminal" evidence="6">
    <location>
        <begin position="24"/>
        <end position="174"/>
    </location>
</feature>